<protein>
    <submittedName>
        <fullName evidence="2">Uncharacterized protein</fullName>
    </submittedName>
</protein>
<keyword evidence="1" id="KW-1133">Transmembrane helix</keyword>
<evidence type="ECO:0000256" key="1">
    <source>
        <dbReference type="SAM" id="Phobius"/>
    </source>
</evidence>
<evidence type="ECO:0000313" key="3">
    <source>
        <dbReference type="Proteomes" id="UP000612585"/>
    </source>
</evidence>
<organism evidence="2 3">
    <name type="scientific">Virgisporangium aurantiacum</name>
    <dbReference type="NCBI Taxonomy" id="175570"/>
    <lineage>
        <taxon>Bacteria</taxon>
        <taxon>Bacillati</taxon>
        <taxon>Actinomycetota</taxon>
        <taxon>Actinomycetes</taxon>
        <taxon>Micromonosporales</taxon>
        <taxon>Micromonosporaceae</taxon>
        <taxon>Virgisporangium</taxon>
    </lineage>
</organism>
<feature type="transmembrane region" description="Helical" evidence="1">
    <location>
        <begin position="180"/>
        <end position="200"/>
    </location>
</feature>
<keyword evidence="3" id="KW-1185">Reference proteome</keyword>
<gene>
    <name evidence="2" type="ORF">Vau01_069100</name>
</gene>
<feature type="transmembrane region" description="Helical" evidence="1">
    <location>
        <begin position="57"/>
        <end position="76"/>
    </location>
</feature>
<keyword evidence="1" id="KW-0472">Membrane</keyword>
<sequence length="211" mass="21477">MANGLAIRHCSGAAAGSYGHRMMLLRFGAACGVVLGLSIGVPGAVEAFTGETTATSLVIGLGVAFGPPALTAFFLLRGNGSGTFRAVAYGLNAIGLGLFAGVAFALNLVLFFLSDAVVEDVLDGPTGAVVRICGLVFVAGTVLFGATMIRDRVFPAVPAWGYTVTLPLLALLAPLDDTPLTSAVHLLAAASLIWLSATVWTSSSRRTLVPA</sequence>
<dbReference type="AlphaFoldDB" id="A0A8J4E2V2"/>
<feature type="transmembrane region" description="Helical" evidence="1">
    <location>
        <begin position="24"/>
        <end position="45"/>
    </location>
</feature>
<dbReference type="Proteomes" id="UP000612585">
    <property type="component" value="Unassembled WGS sequence"/>
</dbReference>
<proteinExistence type="predicted"/>
<dbReference type="EMBL" id="BOPG01000046">
    <property type="protein sequence ID" value="GIJ59394.1"/>
    <property type="molecule type" value="Genomic_DNA"/>
</dbReference>
<evidence type="ECO:0000313" key="2">
    <source>
        <dbReference type="EMBL" id="GIJ59394.1"/>
    </source>
</evidence>
<feature type="transmembrane region" description="Helical" evidence="1">
    <location>
        <begin position="128"/>
        <end position="146"/>
    </location>
</feature>
<feature type="transmembrane region" description="Helical" evidence="1">
    <location>
        <begin position="153"/>
        <end position="174"/>
    </location>
</feature>
<comment type="caution">
    <text evidence="2">The sequence shown here is derived from an EMBL/GenBank/DDBJ whole genome shotgun (WGS) entry which is preliminary data.</text>
</comment>
<reference evidence="2" key="1">
    <citation type="submission" date="2021-01" db="EMBL/GenBank/DDBJ databases">
        <title>Whole genome shotgun sequence of Virgisporangium aurantiacum NBRC 16421.</title>
        <authorList>
            <person name="Komaki H."/>
            <person name="Tamura T."/>
        </authorList>
    </citation>
    <scope>NUCLEOTIDE SEQUENCE</scope>
    <source>
        <strain evidence="2">NBRC 16421</strain>
    </source>
</reference>
<accession>A0A8J4E2V2</accession>
<feature type="transmembrane region" description="Helical" evidence="1">
    <location>
        <begin position="88"/>
        <end position="113"/>
    </location>
</feature>
<keyword evidence="1" id="KW-0812">Transmembrane</keyword>
<name>A0A8J4E2V2_9ACTN</name>